<dbReference type="RefSeq" id="WP_088253040.1">
    <property type="nucleotide sequence ID" value="NZ_NIDE01000002.1"/>
</dbReference>
<dbReference type="Proteomes" id="UP000214646">
    <property type="component" value="Unassembled WGS sequence"/>
</dbReference>
<comment type="subcellular location">
    <subcellularLocation>
        <location evidence="5 6">Cytoplasm</location>
    </subcellularLocation>
</comment>
<dbReference type="PANTHER" id="PTHR30008">
    <property type="entry name" value="EXODEOXYRIBONUCLEASE 7 LARGE SUBUNIT"/>
    <property type="match status" value="1"/>
</dbReference>
<evidence type="ECO:0000256" key="3">
    <source>
        <dbReference type="ARBA" id="ARBA00022801"/>
    </source>
</evidence>
<gene>
    <name evidence="5" type="primary">xseA</name>
    <name evidence="9" type="ORF">FRUB_01622</name>
</gene>
<evidence type="ECO:0000256" key="1">
    <source>
        <dbReference type="ARBA" id="ARBA00022490"/>
    </source>
</evidence>
<dbReference type="EMBL" id="NIDE01000002">
    <property type="protein sequence ID" value="OWK45291.1"/>
    <property type="molecule type" value="Genomic_DNA"/>
</dbReference>
<reference evidence="10" key="1">
    <citation type="submission" date="2017-06" db="EMBL/GenBank/DDBJ databases">
        <title>Genome analysis of Fimbriiglobus ruber SP5, the first member of the order Planctomycetales with confirmed chitinolytic capability.</title>
        <authorList>
            <person name="Ravin N.V."/>
            <person name="Rakitin A.L."/>
            <person name="Ivanova A.A."/>
            <person name="Beletsky A.V."/>
            <person name="Kulichevskaya I.S."/>
            <person name="Mardanov A.V."/>
            <person name="Dedysh S.N."/>
        </authorList>
    </citation>
    <scope>NUCLEOTIDE SEQUENCE [LARGE SCALE GENOMIC DNA]</scope>
    <source>
        <strain evidence="10">SP5</strain>
    </source>
</reference>
<keyword evidence="4 5" id="KW-0269">Exonuclease</keyword>
<evidence type="ECO:0000313" key="9">
    <source>
        <dbReference type="EMBL" id="OWK45291.1"/>
    </source>
</evidence>
<dbReference type="Pfam" id="PF02601">
    <property type="entry name" value="Exonuc_VII_L"/>
    <property type="match status" value="1"/>
</dbReference>
<dbReference type="InterPro" id="IPR025824">
    <property type="entry name" value="OB-fold_nuc-bd_dom"/>
</dbReference>
<dbReference type="GO" id="GO:0003676">
    <property type="term" value="F:nucleic acid binding"/>
    <property type="evidence" value="ECO:0007669"/>
    <property type="project" value="InterPro"/>
</dbReference>
<evidence type="ECO:0000259" key="8">
    <source>
        <dbReference type="Pfam" id="PF13742"/>
    </source>
</evidence>
<comment type="caution">
    <text evidence="9">The sequence shown here is derived from an EMBL/GenBank/DDBJ whole genome shotgun (WGS) entry which is preliminary data.</text>
</comment>
<dbReference type="PANTHER" id="PTHR30008:SF0">
    <property type="entry name" value="EXODEOXYRIBONUCLEASE 7 LARGE SUBUNIT"/>
    <property type="match status" value="1"/>
</dbReference>
<keyword evidence="3 5" id="KW-0378">Hydrolase</keyword>
<dbReference type="Pfam" id="PF13742">
    <property type="entry name" value="tRNA_anti_2"/>
    <property type="match status" value="1"/>
</dbReference>
<dbReference type="OrthoDB" id="9802795at2"/>
<comment type="function">
    <text evidence="5">Bidirectionally degrades single-stranded DNA into large acid-insoluble oligonucleotides, which are then degraded further into small acid-soluble oligonucleotides.</text>
</comment>
<evidence type="ECO:0000313" key="10">
    <source>
        <dbReference type="Proteomes" id="UP000214646"/>
    </source>
</evidence>
<dbReference type="InterPro" id="IPR003753">
    <property type="entry name" value="Exonuc_VII_L"/>
</dbReference>
<evidence type="ECO:0000256" key="5">
    <source>
        <dbReference type="HAMAP-Rule" id="MF_00378"/>
    </source>
</evidence>
<keyword evidence="2 5" id="KW-0540">Nuclease</keyword>
<evidence type="ECO:0000256" key="2">
    <source>
        <dbReference type="ARBA" id="ARBA00022722"/>
    </source>
</evidence>
<feature type="domain" description="OB-fold nucleic acid binding" evidence="8">
    <location>
        <begin position="10"/>
        <end position="102"/>
    </location>
</feature>
<evidence type="ECO:0000259" key="7">
    <source>
        <dbReference type="Pfam" id="PF02601"/>
    </source>
</evidence>
<sequence length="427" mass="46464">MPLPEGTKPLTVSALTNAVKLRVEENFPGVWVTGEVANLVRAASGHIYFTLKDAGATLKCAMFRGFALRLRFDPKDGMSVNARGGITVYPPRGEYQLVVEELLPKGVGAAELALRQLKEKLLAKGYFDPKRKKPLPRFPRRIALVASATGAAIRDMLEILTTRWPLADVVVRPSRVQGAGAAEDVAASVRLLNRLHRLNHLPLDAIVIGRGGGSSEDLAAFNEEIVADAIHDSTVPVVSAVGHEIDVSVADLVADYRALTPSQAITALTPDRRELMDGLADFTDRLREAVVHRVELGRQRVDQLAARPALRKPLERVRELEQKLDDTAARLLRAANLSVRRSGDQLAATAERLEGLSPLNVLRRGYSLTRTADGDQLIRDASTVRPGDRIVTRLAGGEILSEVVRSEVVKSSSHQVIKSEDTDPSPD</sequence>
<name>A0A225DVA8_9BACT</name>
<dbReference type="InterPro" id="IPR020579">
    <property type="entry name" value="Exonuc_VII_lsu_C"/>
</dbReference>
<comment type="subunit">
    <text evidence="5">Heterooligomer composed of large and small subunits.</text>
</comment>
<dbReference type="CDD" id="cd04489">
    <property type="entry name" value="ExoVII_LU_OBF"/>
    <property type="match status" value="1"/>
</dbReference>
<evidence type="ECO:0000256" key="6">
    <source>
        <dbReference type="RuleBase" id="RU004355"/>
    </source>
</evidence>
<dbReference type="GO" id="GO:0005737">
    <property type="term" value="C:cytoplasm"/>
    <property type="evidence" value="ECO:0007669"/>
    <property type="project" value="UniProtKB-SubCell"/>
</dbReference>
<accession>A0A225DVA8</accession>
<organism evidence="9 10">
    <name type="scientific">Fimbriiglobus ruber</name>
    <dbReference type="NCBI Taxonomy" id="1908690"/>
    <lineage>
        <taxon>Bacteria</taxon>
        <taxon>Pseudomonadati</taxon>
        <taxon>Planctomycetota</taxon>
        <taxon>Planctomycetia</taxon>
        <taxon>Gemmatales</taxon>
        <taxon>Gemmataceae</taxon>
        <taxon>Fimbriiglobus</taxon>
    </lineage>
</organism>
<protein>
    <recommendedName>
        <fullName evidence="5">Exodeoxyribonuclease 7 large subunit</fullName>
        <ecNumber evidence="5">3.1.11.6</ecNumber>
    </recommendedName>
    <alternativeName>
        <fullName evidence="5">Exodeoxyribonuclease VII large subunit</fullName>
        <shortName evidence="5">Exonuclease VII large subunit</shortName>
    </alternativeName>
</protein>
<dbReference type="NCBIfam" id="TIGR00237">
    <property type="entry name" value="xseA"/>
    <property type="match status" value="1"/>
</dbReference>
<keyword evidence="1 5" id="KW-0963">Cytoplasm</keyword>
<dbReference type="HAMAP" id="MF_00378">
    <property type="entry name" value="Exonuc_7_L"/>
    <property type="match status" value="1"/>
</dbReference>
<dbReference type="GO" id="GO:0006308">
    <property type="term" value="P:DNA catabolic process"/>
    <property type="evidence" value="ECO:0007669"/>
    <property type="project" value="UniProtKB-UniRule"/>
</dbReference>
<proteinExistence type="inferred from homology"/>
<dbReference type="GO" id="GO:0008855">
    <property type="term" value="F:exodeoxyribonuclease VII activity"/>
    <property type="evidence" value="ECO:0007669"/>
    <property type="project" value="UniProtKB-UniRule"/>
</dbReference>
<evidence type="ECO:0000256" key="4">
    <source>
        <dbReference type="ARBA" id="ARBA00022839"/>
    </source>
</evidence>
<dbReference type="EC" id="3.1.11.6" evidence="5"/>
<comment type="catalytic activity">
    <reaction evidence="5 6">
        <text>Exonucleolytic cleavage in either 5'- to 3'- or 3'- to 5'-direction to yield nucleoside 5'-phosphates.</text>
        <dbReference type="EC" id="3.1.11.6"/>
    </reaction>
</comment>
<dbReference type="GO" id="GO:0009318">
    <property type="term" value="C:exodeoxyribonuclease VII complex"/>
    <property type="evidence" value="ECO:0007669"/>
    <property type="project" value="UniProtKB-UniRule"/>
</dbReference>
<dbReference type="AlphaFoldDB" id="A0A225DVA8"/>
<keyword evidence="10" id="KW-1185">Reference proteome</keyword>
<comment type="similarity">
    <text evidence="5 6">Belongs to the XseA family.</text>
</comment>
<feature type="domain" description="Exonuclease VII large subunit C-terminal" evidence="7">
    <location>
        <begin position="126"/>
        <end position="353"/>
    </location>
</feature>